<organism evidence="2 3">
    <name type="scientific">Ichthyophthirius multifiliis</name>
    <name type="common">White spot disease agent</name>
    <name type="synonym">Ich</name>
    <dbReference type="NCBI Taxonomy" id="5932"/>
    <lineage>
        <taxon>Eukaryota</taxon>
        <taxon>Sar</taxon>
        <taxon>Alveolata</taxon>
        <taxon>Ciliophora</taxon>
        <taxon>Intramacronucleata</taxon>
        <taxon>Oligohymenophorea</taxon>
        <taxon>Hymenostomatida</taxon>
        <taxon>Ophryoglenina</taxon>
        <taxon>Ichthyophthirius</taxon>
    </lineage>
</organism>
<keyword evidence="1" id="KW-0472">Membrane</keyword>
<gene>
    <name evidence="2" type="ORF">IMG5_070100</name>
</gene>
<keyword evidence="3" id="KW-1185">Reference proteome</keyword>
<protein>
    <submittedName>
        <fullName evidence="2">Uncharacterized protein</fullName>
    </submittedName>
</protein>
<evidence type="ECO:0000313" key="3">
    <source>
        <dbReference type="Proteomes" id="UP000008983"/>
    </source>
</evidence>
<name>G0QPQ0_ICHMU</name>
<proteinExistence type="predicted"/>
<feature type="transmembrane region" description="Helical" evidence="1">
    <location>
        <begin position="345"/>
        <end position="362"/>
    </location>
</feature>
<dbReference type="STRING" id="857967.G0QPQ0"/>
<reference evidence="2 3" key="1">
    <citation type="submission" date="2011-07" db="EMBL/GenBank/DDBJ databases">
        <authorList>
            <person name="Coyne R."/>
            <person name="Brami D."/>
            <person name="Johnson J."/>
            <person name="Hostetler J."/>
            <person name="Hannick L."/>
            <person name="Clark T."/>
            <person name="Cassidy-Hanley D."/>
            <person name="Inman J."/>
        </authorList>
    </citation>
    <scope>NUCLEOTIDE SEQUENCE [LARGE SCALE GENOMIC DNA]</scope>
    <source>
        <strain evidence="2 3">G5</strain>
    </source>
</reference>
<dbReference type="Proteomes" id="UP000008983">
    <property type="component" value="Unassembled WGS sequence"/>
</dbReference>
<sequence>MVNKDYCVCATPRYRLMKGSQWECEEVHISVDVPKCEWQLFNQIINMVVHSKCEFVKNENNVSLVLDTVTYDWTRANNVILDDECKQQLNSQVLYSRDCNSYSALPLTYINQVSSNSVSLMIPLINVYELTTETVLSNDGRTIYQKICLAIELSHLRRVIRQHRFQIRVYTNRDQVEVFHLTVSKQITDGCDKGQQCIIVANLDTEGYTCKDQSCNSYYLKSQVPSYVVGEHMYVRIQFVDNTYTKYLHVVTVKFVDDAGIYNYVRNVQWWTLRQGFGQVDVDILLFQPHVNAIVEVALKITLEKDNLRALSASIDSDTKQTFQVNVYSSKQQPKDTQKENTNSFGLQLIFGFLTAVLLLSFY</sequence>
<evidence type="ECO:0000313" key="2">
    <source>
        <dbReference type="EMBL" id="EGR32811.1"/>
    </source>
</evidence>
<dbReference type="eggNOG" id="ENOG502R2P7">
    <property type="taxonomic scope" value="Eukaryota"/>
</dbReference>
<dbReference type="EMBL" id="GL983572">
    <property type="protein sequence ID" value="EGR32811.1"/>
    <property type="molecule type" value="Genomic_DNA"/>
</dbReference>
<keyword evidence="1" id="KW-0812">Transmembrane</keyword>
<dbReference type="GeneID" id="14908977"/>
<dbReference type="RefSeq" id="XP_004036797.1">
    <property type="nucleotide sequence ID" value="XM_004036749.1"/>
</dbReference>
<dbReference type="InParanoid" id="G0QPQ0"/>
<accession>G0QPQ0</accession>
<keyword evidence="1" id="KW-1133">Transmembrane helix</keyword>
<dbReference type="AlphaFoldDB" id="G0QPQ0"/>
<evidence type="ECO:0000256" key="1">
    <source>
        <dbReference type="SAM" id="Phobius"/>
    </source>
</evidence>